<dbReference type="AlphaFoldDB" id="A0A6I3M4I0"/>
<evidence type="ECO:0000256" key="5">
    <source>
        <dbReference type="ARBA" id="ARBA00022833"/>
    </source>
</evidence>
<dbReference type="GO" id="GO:0006508">
    <property type="term" value="P:proteolysis"/>
    <property type="evidence" value="ECO:0007669"/>
    <property type="project" value="UniProtKB-KW"/>
</dbReference>
<accession>A0A6I3M4I0</accession>
<dbReference type="GO" id="GO:0008233">
    <property type="term" value="F:peptidase activity"/>
    <property type="evidence" value="ECO:0007669"/>
    <property type="project" value="UniProtKB-KW"/>
</dbReference>
<dbReference type="Pfam" id="PF01546">
    <property type="entry name" value="Peptidase_M20"/>
    <property type="match status" value="1"/>
</dbReference>
<sequence>MSHSPVVRAGAPERLARMIRLETVSAELDERGLEDFDRFRELLTELYPLVHEHLALERVTDLGLIYHWRGRGDGDPVVLMAHFDVVPADASHGWTFPPFEGRIHDGSVWGRGTLDDKGPLLVLLEAVENLLAEGFVPARDVYLSFGGNEESYGGAAIAAADLLRERGVIPWLVLDEGGAVVDAPLPFLKVPAAMVGVGEKGVMTVRLSARGEGGHASAPPRLTAAGRVARAVARLSPNPFPKRIPRSMRSMLQTFAPHTRGGARLLLRVLTAFPWLTARVFARLGGEPAALVQTTVAPTMLDGGSAANVLPAEASATINLRVAIGEDVASVVRRLRRVIRDRHVAVDVLEGDDPSPESPVDAPQFRAIADAVGVSYPEAITAPYLMMAATDSRHFHRFAPAVYRFAPLAMTASQRASIHGVDERVSIDSLERGERFHRALIRSLPE</sequence>
<evidence type="ECO:0000256" key="2">
    <source>
        <dbReference type="ARBA" id="ARBA00022670"/>
    </source>
</evidence>
<keyword evidence="8" id="KW-1185">Reference proteome</keyword>
<organism evidence="7 8">
    <name type="scientific">Agromyces bracchium</name>
    <dbReference type="NCBI Taxonomy" id="88376"/>
    <lineage>
        <taxon>Bacteria</taxon>
        <taxon>Bacillati</taxon>
        <taxon>Actinomycetota</taxon>
        <taxon>Actinomycetes</taxon>
        <taxon>Micrococcales</taxon>
        <taxon>Microbacteriaceae</taxon>
        <taxon>Agromyces</taxon>
    </lineage>
</organism>
<comment type="similarity">
    <text evidence="1">Belongs to the peptidase M20A family.</text>
</comment>
<keyword evidence="5" id="KW-0862">Zinc</keyword>
<evidence type="ECO:0000256" key="4">
    <source>
        <dbReference type="ARBA" id="ARBA00022801"/>
    </source>
</evidence>
<dbReference type="Gene3D" id="3.30.70.360">
    <property type="match status" value="1"/>
</dbReference>
<reference evidence="7 8" key="1">
    <citation type="submission" date="2019-11" db="EMBL/GenBank/DDBJ databases">
        <title>Agromyces kandeliae sp. nov., isolated from mangrove soil.</title>
        <authorList>
            <person name="Wang R."/>
        </authorList>
    </citation>
    <scope>NUCLEOTIDE SEQUENCE [LARGE SCALE GENOMIC DNA]</scope>
    <source>
        <strain evidence="7 8">JCM 11433</strain>
    </source>
</reference>
<evidence type="ECO:0000256" key="3">
    <source>
        <dbReference type="ARBA" id="ARBA00022723"/>
    </source>
</evidence>
<dbReference type="InterPro" id="IPR002933">
    <property type="entry name" value="Peptidase_M20"/>
</dbReference>
<dbReference type="Pfam" id="PF07687">
    <property type="entry name" value="M20_dimer"/>
    <property type="match status" value="1"/>
</dbReference>
<evidence type="ECO:0000259" key="6">
    <source>
        <dbReference type="Pfam" id="PF07687"/>
    </source>
</evidence>
<feature type="domain" description="Peptidase M20 dimerisation" evidence="6">
    <location>
        <begin position="197"/>
        <end position="343"/>
    </location>
</feature>
<comment type="caution">
    <text evidence="7">The sequence shown here is derived from an EMBL/GenBank/DDBJ whole genome shotgun (WGS) entry which is preliminary data.</text>
</comment>
<dbReference type="InterPro" id="IPR036264">
    <property type="entry name" value="Bact_exopeptidase_dim_dom"/>
</dbReference>
<dbReference type="InterPro" id="IPR047177">
    <property type="entry name" value="Pept_M20A"/>
</dbReference>
<dbReference type="SUPFAM" id="SSF55031">
    <property type="entry name" value="Bacterial exopeptidase dimerisation domain"/>
    <property type="match status" value="1"/>
</dbReference>
<dbReference type="InterPro" id="IPR011650">
    <property type="entry name" value="Peptidase_M20_dimer"/>
</dbReference>
<dbReference type="EMBL" id="WMLB01000019">
    <property type="protein sequence ID" value="MTH68225.1"/>
    <property type="molecule type" value="Genomic_DNA"/>
</dbReference>
<keyword evidence="2" id="KW-0645">Protease</keyword>
<dbReference type="SUPFAM" id="SSF53187">
    <property type="entry name" value="Zn-dependent exopeptidases"/>
    <property type="match status" value="1"/>
</dbReference>
<dbReference type="PANTHER" id="PTHR45962:SF1">
    <property type="entry name" value="N-FATTY-ACYL-AMINO ACID SYNTHASE_HYDROLASE PM20D1"/>
    <property type="match status" value="1"/>
</dbReference>
<evidence type="ECO:0000313" key="8">
    <source>
        <dbReference type="Proteomes" id="UP000433071"/>
    </source>
</evidence>
<keyword evidence="3" id="KW-0479">Metal-binding</keyword>
<dbReference type="Proteomes" id="UP000433071">
    <property type="component" value="Unassembled WGS sequence"/>
</dbReference>
<dbReference type="Gene3D" id="1.10.150.900">
    <property type="match status" value="1"/>
</dbReference>
<dbReference type="RefSeq" id="WP_155051289.1">
    <property type="nucleotide sequence ID" value="NZ_BAAAIB010000013.1"/>
</dbReference>
<keyword evidence="4 7" id="KW-0378">Hydrolase</keyword>
<name>A0A6I3M4I0_9MICO</name>
<dbReference type="PANTHER" id="PTHR45962">
    <property type="entry name" value="N-FATTY-ACYL-AMINO ACID SYNTHASE/HYDROLASE PM20D1"/>
    <property type="match status" value="1"/>
</dbReference>
<evidence type="ECO:0000313" key="7">
    <source>
        <dbReference type="EMBL" id="MTH68225.1"/>
    </source>
</evidence>
<protein>
    <submittedName>
        <fullName evidence="7">M20/M25/M40 family metallo-hydrolase</fullName>
    </submittedName>
</protein>
<dbReference type="OrthoDB" id="3665926at2"/>
<dbReference type="GO" id="GO:0046872">
    <property type="term" value="F:metal ion binding"/>
    <property type="evidence" value="ECO:0007669"/>
    <property type="project" value="UniProtKB-KW"/>
</dbReference>
<gene>
    <name evidence="7" type="ORF">GJ743_07570</name>
</gene>
<dbReference type="Gene3D" id="3.40.630.10">
    <property type="entry name" value="Zn peptidases"/>
    <property type="match status" value="1"/>
</dbReference>
<evidence type="ECO:0000256" key="1">
    <source>
        <dbReference type="ARBA" id="ARBA00006247"/>
    </source>
</evidence>
<proteinExistence type="inferred from homology"/>